<dbReference type="EMBL" id="JBHTHY010000003">
    <property type="protein sequence ID" value="MFD0796443.1"/>
    <property type="molecule type" value="Genomic_DNA"/>
</dbReference>
<evidence type="ECO:0000256" key="1">
    <source>
        <dbReference type="SAM" id="Phobius"/>
    </source>
</evidence>
<comment type="caution">
    <text evidence="2">The sequence shown here is derived from an EMBL/GenBank/DDBJ whole genome shotgun (WGS) entry which is preliminary data.</text>
</comment>
<gene>
    <name evidence="2" type="ORF">ACFQZJ_03155</name>
</gene>
<reference evidence="3" key="1">
    <citation type="journal article" date="2019" name="Int. J. Syst. Evol. Microbiol.">
        <title>The Global Catalogue of Microorganisms (GCM) 10K type strain sequencing project: providing services to taxonomists for standard genome sequencing and annotation.</title>
        <authorList>
            <consortium name="The Broad Institute Genomics Platform"/>
            <consortium name="The Broad Institute Genome Sequencing Center for Infectious Disease"/>
            <person name="Wu L."/>
            <person name="Ma J."/>
        </authorList>
    </citation>
    <scope>NUCLEOTIDE SEQUENCE [LARGE SCALE GENOMIC DNA]</scope>
    <source>
        <strain evidence="3">CCUG 61948</strain>
    </source>
</reference>
<evidence type="ECO:0000313" key="3">
    <source>
        <dbReference type="Proteomes" id="UP001597012"/>
    </source>
</evidence>
<proteinExistence type="predicted"/>
<organism evidence="2 3">
    <name type="scientific">Maribacter chungangensis</name>
    <dbReference type="NCBI Taxonomy" id="1069117"/>
    <lineage>
        <taxon>Bacteria</taxon>
        <taxon>Pseudomonadati</taxon>
        <taxon>Bacteroidota</taxon>
        <taxon>Flavobacteriia</taxon>
        <taxon>Flavobacteriales</taxon>
        <taxon>Flavobacteriaceae</taxon>
        <taxon>Maribacter</taxon>
    </lineage>
</organism>
<dbReference type="Proteomes" id="UP001597012">
    <property type="component" value="Unassembled WGS sequence"/>
</dbReference>
<name>A0ABW3AZI0_9FLAO</name>
<dbReference type="RefSeq" id="WP_379932235.1">
    <property type="nucleotide sequence ID" value="NZ_JBHTHY010000003.1"/>
</dbReference>
<keyword evidence="1" id="KW-0472">Membrane</keyword>
<accession>A0ABW3AZI0</accession>
<evidence type="ECO:0000313" key="2">
    <source>
        <dbReference type="EMBL" id="MFD0796443.1"/>
    </source>
</evidence>
<protein>
    <submittedName>
        <fullName evidence="2">Uncharacterized protein</fullName>
    </submittedName>
</protein>
<keyword evidence="3" id="KW-1185">Reference proteome</keyword>
<feature type="transmembrane region" description="Helical" evidence="1">
    <location>
        <begin position="6"/>
        <end position="25"/>
    </location>
</feature>
<keyword evidence="1" id="KW-0812">Transmembrane</keyword>
<sequence length="108" mass="12682">MNLTAKHLKIVLVLVIVGFCVGIYLQDKEHQKSTQHAWKANRYNLERFNKITEFNESMNSTNWRFMRDSIEAELDTLMILRFRKEFDSLQTNKERMAQNAGVISASVE</sequence>
<keyword evidence="1" id="KW-1133">Transmembrane helix</keyword>